<sequence length="373" mass="41588">MRILTVSHFFDDHGGGIERVAAHLSEEFHALGHASIWAAASRDQTPPTNGVTRISLPYFDPLEKASGLPMPIPSLTGLRRLLRAVRDVDQIVIHDALYVTSIVTLVAAKWMRKPVLLIQHIGDILFPSQFLRTLIALANRLVTHNMLRAVDRVVYISATTQEAFSGVKTRHPSRVIYNGVDTAVFNRKRRAERDDIRTSLGVNEDRRLVLFVGRFVTKKGLEIIERLARQRSDLEFILAGSGVIEPETWRLHNVRVVRNRTGRSLAELYCAANLLLLPSVGEGYPLVIQEAMACGLPVICGEASANADPDASRWLIGVPISLADISTTACRISHAIDNMHFSQQDASQLATYARERYQWSSTAHQILAEIHDR</sequence>
<gene>
    <name evidence="2" type="ORF">G3446_14140</name>
</gene>
<accession>A0A6M0JZV5</accession>
<evidence type="ECO:0000313" key="2">
    <source>
        <dbReference type="EMBL" id="NEV63012.1"/>
    </source>
</evidence>
<keyword evidence="2" id="KW-0808">Transferase</keyword>
<dbReference type="Pfam" id="PF13439">
    <property type="entry name" value="Glyco_transf_4"/>
    <property type="match status" value="1"/>
</dbReference>
<protein>
    <submittedName>
        <fullName evidence="2">Glycosyltransferase family 4 protein</fullName>
    </submittedName>
</protein>
<evidence type="ECO:0000313" key="3">
    <source>
        <dbReference type="Proteomes" id="UP000483379"/>
    </source>
</evidence>
<dbReference type="InterPro" id="IPR050194">
    <property type="entry name" value="Glycosyltransferase_grp1"/>
</dbReference>
<organism evidence="2 3">
    <name type="scientific">Thiorhodococcus minor</name>
    <dbReference type="NCBI Taxonomy" id="57489"/>
    <lineage>
        <taxon>Bacteria</taxon>
        <taxon>Pseudomonadati</taxon>
        <taxon>Pseudomonadota</taxon>
        <taxon>Gammaproteobacteria</taxon>
        <taxon>Chromatiales</taxon>
        <taxon>Chromatiaceae</taxon>
        <taxon>Thiorhodococcus</taxon>
    </lineage>
</organism>
<dbReference type="PANTHER" id="PTHR45947:SF3">
    <property type="entry name" value="SULFOQUINOVOSYL TRANSFERASE SQD2"/>
    <property type="match status" value="1"/>
</dbReference>
<proteinExistence type="predicted"/>
<dbReference type="Proteomes" id="UP000483379">
    <property type="component" value="Unassembled WGS sequence"/>
</dbReference>
<evidence type="ECO:0000259" key="1">
    <source>
        <dbReference type="Pfam" id="PF13439"/>
    </source>
</evidence>
<feature type="domain" description="Glycosyltransferase subfamily 4-like N-terminal" evidence="1">
    <location>
        <begin position="15"/>
        <end position="183"/>
    </location>
</feature>
<dbReference type="AlphaFoldDB" id="A0A6M0JZV5"/>
<dbReference type="CDD" id="cd03801">
    <property type="entry name" value="GT4_PimA-like"/>
    <property type="match status" value="1"/>
</dbReference>
<dbReference type="GO" id="GO:0016757">
    <property type="term" value="F:glycosyltransferase activity"/>
    <property type="evidence" value="ECO:0007669"/>
    <property type="project" value="UniProtKB-ARBA"/>
</dbReference>
<dbReference type="Pfam" id="PF13692">
    <property type="entry name" value="Glyco_trans_1_4"/>
    <property type="match status" value="1"/>
</dbReference>
<keyword evidence="3" id="KW-1185">Reference proteome</keyword>
<dbReference type="PANTHER" id="PTHR45947">
    <property type="entry name" value="SULFOQUINOVOSYL TRANSFERASE SQD2"/>
    <property type="match status" value="1"/>
</dbReference>
<dbReference type="Gene3D" id="3.40.50.2000">
    <property type="entry name" value="Glycogen Phosphorylase B"/>
    <property type="match status" value="2"/>
</dbReference>
<comment type="caution">
    <text evidence="2">The sequence shown here is derived from an EMBL/GenBank/DDBJ whole genome shotgun (WGS) entry which is preliminary data.</text>
</comment>
<reference evidence="2 3" key="1">
    <citation type="submission" date="2020-02" db="EMBL/GenBank/DDBJ databases">
        <title>Genome sequences of Thiorhodococcus mannitoliphagus and Thiorhodococcus minor, purple sulfur photosynthetic bacteria in the gammaproteobacterial family, Chromatiaceae.</title>
        <authorList>
            <person name="Aviles F.A."/>
            <person name="Meyer T.E."/>
            <person name="Kyndt J.A."/>
        </authorList>
    </citation>
    <scope>NUCLEOTIDE SEQUENCE [LARGE SCALE GENOMIC DNA]</scope>
    <source>
        <strain evidence="2 3">DSM 11518</strain>
    </source>
</reference>
<dbReference type="RefSeq" id="WP_164453478.1">
    <property type="nucleotide sequence ID" value="NZ_JAAIJQ010000040.1"/>
</dbReference>
<name>A0A6M0JZV5_9GAMM</name>
<dbReference type="EMBL" id="JAAIJQ010000040">
    <property type="protein sequence ID" value="NEV63012.1"/>
    <property type="molecule type" value="Genomic_DNA"/>
</dbReference>
<dbReference type="InterPro" id="IPR028098">
    <property type="entry name" value="Glyco_trans_4-like_N"/>
</dbReference>
<dbReference type="SUPFAM" id="SSF53756">
    <property type="entry name" value="UDP-Glycosyltransferase/glycogen phosphorylase"/>
    <property type="match status" value="1"/>
</dbReference>